<evidence type="ECO:0000256" key="3">
    <source>
        <dbReference type="ARBA" id="ARBA00023315"/>
    </source>
</evidence>
<dbReference type="SUPFAM" id="SSF69593">
    <property type="entry name" value="Glycerol-3-phosphate (1)-acyltransferase"/>
    <property type="match status" value="1"/>
</dbReference>
<dbReference type="Pfam" id="PF01553">
    <property type="entry name" value="Acyltransferase"/>
    <property type="match status" value="1"/>
</dbReference>
<dbReference type="InterPro" id="IPR002123">
    <property type="entry name" value="Plipid/glycerol_acylTrfase"/>
</dbReference>
<dbReference type="InterPro" id="IPR032098">
    <property type="entry name" value="Acyltransf_C"/>
</dbReference>
<reference evidence="6 7" key="1">
    <citation type="submission" date="2022-12" db="EMBL/GenBank/DDBJ databases">
        <title>Chromosome-level genome of Tegillarca granosa.</title>
        <authorList>
            <person name="Kim J."/>
        </authorList>
    </citation>
    <scope>NUCLEOTIDE SEQUENCE [LARGE SCALE GENOMIC DNA]</scope>
    <source>
        <strain evidence="6">Teg-2019</strain>
        <tissue evidence="6">Adductor muscle</tissue>
    </source>
</reference>
<protein>
    <recommendedName>
        <fullName evidence="5">Phospholipid/glycerol acyltransferase domain-containing protein</fullName>
    </recommendedName>
</protein>
<feature type="transmembrane region" description="Helical" evidence="4">
    <location>
        <begin position="20"/>
        <end position="44"/>
    </location>
</feature>
<comment type="caution">
    <text evidence="6">The sequence shown here is derived from an EMBL/GenBank/DDBJ whole genome shotgun (WGS) entry which is preliminary data.</text>
</comment>
<name>A0ABQ9FE37_TEGGR</name>
<dbReference type="PANTHER" id="PTHR10983">
    <property type="entry name" value="1-ACYLGLYCEROL-3-PHOSPHATE ACYLTRANSFERASE-RELATED"/>
    <property type="match status" value="1"/>
</dbReference>
<keyword evidence="7" id="KW-1185">Reference proteome</keyword>
<organism evidence="6 7">
    <name type="scientific">Tegillarca granosa</name>
    <name type="common">Malaysian cockle</name>
    <name type="synonym">Anadara granosa</name>
    <dbReference type="NCBI Taxonomy" id="220873"/>
    <lineage>
        <taxon>Eukaryota</taxon>
        <taxon>Metazoa</taxon>
        <taxon>Spiralia</taxon>
        <taxon>Lophotrochozoa</taxon>
        <taxon>Mollusca</taxon>
        <taxon>Bivalvia</taxon>
        <taxon>Autobranchia</taxon>
        <taxon>Pteriomorphia</taxon>
        <taxon>Arcoida</taxon>
        <taxon>Arcoidea</taxon>
        <taxon>Arcidae</taxon>
        <taxon>Tegillarca</taxon>
    </lineage>
</organism>
<dbReference type="CDD" id="cd07990">
    <property type="entry name" value="LPLAT_LCLAT1-like"/>
    <property type="match status" value="1"/>
</dbReference>
<keyword evidence="4" id="KW-1133">Transmembrane helix</keyword>
<dbReference type="Pfam" id="PF16076">
    <property type="entry name" value="Acyltransf_C"/>
    <property type="match status" value="1"/>
</dbReference>
<evidence type="ECO:0000313" key="7">
    <source>
        <dbReference type="Proteomes" id="UP001217089"/>
    </source>
</evidence>
<evidence type="ECO:0000259" key="5">
    <source>
        <dbReference type="SMART" id="SM00563"/>
    </source>
</evidence>
<sequence>MGLLGNIKDFIRTNIITYLLFVYIFIVSSIIVNFVMLLTAIFIWPFNKELYRKVNYHLAYLVWSQFTCVSQWFSNCECVLYMDPEDKKHVLKEHLTIIMNHTYEIDWLLAWIICERYGILGGTKIYGKQALALIPIIGWCWYFTESMFLKRDWRKDKEIIEAGLQKTIAYPDDYWVTLLLFPEGTRFTEEKHKASLEVAKMKGYPQYKYHLLPRTRGFVMSVQAMRGKKNVNAIYDCTMAFPGGEPEPSLMNVLRGREKKVIGHFRVKRHALEELPETDDDLSEFLRNMFKEKDEVLDNFYKTGKMDLPAHTIPWRYNDLINWIFWALVTCIPLFSYLGSILISGTFFQKATVIILFTLASLLSRWMVGFSETHKGSSYGKEVKINNNKAD</sequence>
<evidence type="ECO:0000256" key="1">
    <source>
        <dbReference type="ARBA" id="ARBA00008655"/>
    </source>
</evidence>
<dbReference type="EMBL" id="JARBDR010000337">
    <property type="protein sequence ID" value="KAJ8315559.1"/>
    <property type="molecule type" value="Genomic_DNA"/>
</dbReference>
<accession>A0ABQ9FE37</accession>
<gene>
    <name evidence="6" type="ORF">KUTeg_007709</name>
</gene>
<feature type="domain" description="Phospholipid/glycerol acyltransferase" evidence="5">
    <location>
        <begin position="95"/>
        <end position="219"/>
    </location>
</feature>
<keyword evidence="4" id="KW-0812">Transmembrane</keyword>
<feature type="transmembrane region" description="Helical" evidence="4">
    <location>
        <begin position="351"/>
        <end position="368"/>
    </location>
</feature>
<comment type="similarity">
    <text evidence="1">Belongs to the 1-acyl-sn-glycerol-3-phosphate acyltransferase family.</text>
</comment>
<feature type="transmembrane region" description="Helical" evidence="4">
    <location>
        <begin position="125"/>
        <end position="144"/>
    </location>
</feature>
<evidence type="ECO:0000256" key="4">
    <source>
        <dbReference type="SAM" id="Phobius"/>
    </source>
</evidence>
<keyword evidence="2" id="KW-0808">Transferase</keyword>
<keyword evidence="3" id="KW-0012">Acyltransferase</keyword>
<proteinExistence type="inferred from homology"/>
<evidence type="ECO:0000313" key="6">
    <source>
        <dbReference type="EMBL" id="KAJ8315559.1"/>
    </source>
</evidence>
<dbReference type="PANTHER" id="PTHR10983:SF24">
    <property type="entry name" value="1-ACYLGLYCEROL-3-PHOSPHATE O-ACYLTRANSFERASE 3, ISOFORM E-RELATED"/>
    <property type="match status" value="1"/>
</dbReference>
<keyword evidence="4" id="KW-0472">Membrane</keyword>
<dbReference type="SMART" id="SM00563">
    <property type="entry name" value="PlsC"/>
    <property type="match status" value="1"/>
</dbReference>
<evidence type="ECO:0000256" key="2">
    <source>
        <dbReference type="ARBA" id="ARBA00022679"/>
    </source>
</evidence>
<dbReference type="Proteomes" id="UP001217089">
    <property type="component" value="Unassembled WGS sequence"/>
</dbReference>
<feature type="transmembrane region" description="Helical" evidence="4">
    <location>
        <begin position="323"/>
        <end position="345"/>
    </location>
</feature>